<reference evidence="11" key="1">
    <citation type="submission" date="2023-01" db="EMBL/GenBank/DDBJ databases">
        <title>Key to firefly adult light organ development and bioluminescence: homeobox transcription factors regulate luciferase expression and transportation to peroxisome.</title>
        <authorList>
            <person name="Fu X."/>
        </authorList>
    </citation>
    <scope>NUCLEOTIDE SEQUENCE [LARGE SCALE GENOMIC DNA]</scope>
</reference>
<feature type="coiled-coil region" evidence="7">
    <location>
        <begin position="43"/>
        <end position="103"/>
    </location>
</feature>
<feature type="domain" description="TRNA-binding" evidence="9">
    <location>
        <begin position="171"/>
        <end position="272"/>
    </location>
</feature>
<feature type="region of interest" description="Disordered" evidence="8">
    <location>
        <begin position="146"/>
        <end position="167"/>
    </location>
</feature>
<evidence type="ECO:0000256" key="6">
    <source>
        <dbReference type="PROSITE-ProRule" id="PRU00209"/>
    </source>
</evidence>
<dbReference type="CDD" id="cd02799">
    <property type="entry name" value="tRNA_bind_EMAP-II_like"/>
    <property type="match status" value="1"/>
</dbReference>
<gene>
    <name evidence="10" type="ORF">RN001_004931</name>
</gene>
<evidence type="ECO:0000313" key="10">
    <source>
        <dbReference type="EMBL" id="KAK4881612.1"/>
    </source>
</evidence>
<evidence type="ECO:0000256" key="3">
    <source>
        <dbReference type="ARBA" id="ARBA00022555"/>
    </source>
</evidence>
<dbReference type="SUPFAM" id="SSF50249">
    <property type="entry name" value="Nucleic acid-binding proteins"/>
    <property type="match status" value="1"/>
</dbReference>
<accession>A0AAN7SHP1</accession>
<keyword evidence="3 6" id="KW-0820">tRNA-binding</keyword>
<proteinExistence type="predicted"/>
<dbReference type="GO" id="GO:0000049">
    <property type="term" value="F:tRNA binding"/>
    <property type="evidence" value="ECO:0007669"/>
    <property type="project" value="UniProtKB-UniRule"/>
</dbReference>
<dbReference type="FunFam" id="2.40.50.140:FF:000047">
    <property type="entry name" value="tyrosine--tRNA ligase, cytoplasmic isoform X2"/>
    <property type="match status" value="1"/>
</dbReference>
<evidence type="ECO:0000256" key="4">
    <source>
        <dbReference type="ARBA" id="ARBA00022884"/>
    </source>
</evidence>
<organism evidence="10 11">
    <name type="scientific">Aquatica leii</name>
    <dbReference type="NCBI Taxonomy" id="1421715"/>
    <lineage>
        <taxon>Eukaryota</taxon>
        <taxon>Metazoa</taxon>
        <taxon>Ecdysozoa</taxon>
        <taxon>Arthropoda</taxon>
        <taxon>Hexapoda</taxon>
        <taxon>Insecta</taxon>
        <taxon>Pterygota</taxon>
        <taxon>Neoptera</taxon>
        <taxon>Endopterygota</taxon>
        <taxon>Coleoptera</taxon>
        <taxon>Polyphaga</taxon>
        <taxon>Elateriformia</taxon>
        <taxon>Elateroidea</taxon>
        <taxon>Lampyridae</taxon>
        <taxon>Luciolinae</taxon>
        <taxon>Aquatica</taxon>
    </lineage>
</organism>
<keyword evidence="7" id="KW-0175">Coiled coil</keyword>
<evidence type="ECO:0000256" key="8">
    <source>
        <dbReference type="SAM" id="MobiDB-lite"/>
    </source>
</evidence>
<keyword evidence="2" id="KW-0963">Cytoplasm</keyword>
<dbReference type="InterPro" id="IPR051270">
    <property type="entry name" value="Tyrosine-tRNA_ligase_regulator"/>
</dbReference>
<comment type="caution">
    <text evidence="10">The sequence shown here is derived from an EMBL/GenBank/DDBJ whole genome shotgun (WGS) entry which is preliminary data.</text>
</comment>
<dbReference type="PANTHER" id="PTHR11586:SF33">
    <property type="entry name" value="AMINOACYL TRNA SYNTHASE COMPLEX-INTERACTING MULTIFUNCTIONAL PROTEIN 1"/>
    <property type="match status" value="1"/>
</dbReference>
<dbReference type="GO" id="GO:0006412">
    <property type="term" value="P:translation"/>
    <property type="evidence" value="ECO:0007669"/>
    <property type="project" value="UniProtKB-KW"/>
</dbReference>
<dbReference type="InterPro" id="IPR012340">
    <property type="entry name" value="NA-bd_OB-fold"/>
</dbReference>
<dbReference type="PROSITE" id="PS50886">
    <property type="entry name" value="TRBD"/>
    <property type="match status" value="1"/>
</dbReference>
<evidence type="ECO:0000256" key="2">
    <source>
        <dbReference type="ARBA" id="ARBA00022490"/>
    </source>
</evidence>
<evidence type="ECO:0000256" key="7">
    <source>
        <dbReference type="SAM" id="Coils"/>
    </source>
</evidence>
<evidence type="ECO:0000256" key="1">
    <source>
        <dbReference type="ARBA" id="ARBA00004496"/>
    </source>
</evidence>
<keyword evidence="5" id="KW-0648">Protein biosynthesis</keyword>
<name>A0AAN7SHP1_9COLE</name>
<dbReference type="EMBL" id="JARPUR010000002">
    <property type="protein sequence ID" value="KAK4881612.1"/>
    <property type="molecule type" value="Genomic_DNA"/>
</dbReference>
<protein>
    <recommendedName>
        <fullName evidence="9">tRNA-binding domain-containing protein</fullName>
    </recommendedName>
</protein>
<dbReference type="GO" id="GO:0005737">
    <property type="term" value="C:cytoplasm"/>
    <property type="evidence" value="ECO:0007669"/>
    <property type="project" value="UniProtKB-SubCell"/>
</dbReference>
<keyword evidence="4 6" id="KW-0694">RNA-binding</keyword>
<evidence type="ECO:0000259" key="9">
    <source>
        <dbReference type="PROSITE" id="PS50886"/>
    </source>
</evidence>
<keyword evidence="11" id="KW-1185">Reference proteome</keyword>
<feature type="compositionally biased region" description="Basic and acidic residues" evidence="8">
    <location>
        <begin position="153"/>
        <end position="167"/>
    </location>
</feature>
<comment type="subcellular location">
    <subcellularLocation>
        <location evidence="1">Cytoplasm</location>
    </subcellularLocation>
</comment>
<dbReference type="Gene3D" id="2.40.50.140">
    <property type="entry name" value="Nucleic acid-binding proteins"/>
    <property type="match status" value="1"/>
</dbReference>
<evidence type="ECO:0000256" key="5">
    <source>
        <dbReference type="ARBA" id="ARBA00022917"/>
    </source>
</evidence>
<dbReference type="Proteomes" id="UP001353858">
    <property type="component" value="Unassembled WGS sequence"/>
</dbReference>
<sequence length="332" mass="36782">MDQLLLPDGMLECTAAIVGNVGDFVFKSCIKTVKSNKLLKVLNMSAKTALEIVKRNAAQAEKTITELKNELEELSTTYNNLRYQQLQNENKQLSLAVEAAKNHLIGLEVKNGVKQIGIALNGSKNFHTTTQENKQGNNIEIQKADKKKINKKKNVEPSEKKPIDDKPDIVDVGRLDLRIAKIEHVEKHPDADTLYVLKINCGEDKPRTVCSGLVKFIPIEELRNINVLLLCNLKPAKMRGITSEAMIMCASRPDAIEVLIPPAGCIPGEPVHCTGYTRNPDLIMPPKKKIFETVVPDLQTNDLLQACYKGVPFDVPGKGNIMAKTLKNCPIK</sequence>
<dbReference type="Pfam" id="PF01588">
    <property type="entry name" value="tRNA_bind"/>
    <property type="match status" value="1"/>
</dbReference>
<dbReference type="InterPro" id="IPR002547">
    <property type="entry name" value="tRNA-bd_dom"/>
</dbReference>
<evidence type="ECO:0000313" key="11">
    <source>
        <dbReference type="Proteomes" id="UP001353858"/>
    </source>
</evidence>
<dbReference type="AlphaFoldDB" id="A0AAN7SHP1"/>
<dbReference type="PANTHER" id="PTHR11586">
    <property type="entry name" value="TRNA-AMINOACYLATION COFACTOR ARC1 FAMILY MEMBER"/>
    <property type="match status" value="1"/>
</dbReference>